<proteinExistence type="predicted"/>
<dbReference type="CDD" id="cd02440">
    <property type="entry name" value="AdoMet_MTases"/>
    <property type="match status" value="1"/>
</dbReference>
<evidence type="ECO:0000313" key="3">
    <source>
        <dbReference type="Proteomes" id="UP000318081"/>
    </source>
</evidence>
<gene>
    <name evidence="2" type="primary">ubiE_9</name>
    <name evidence="2" type="ORF">TBK1r_70900</name>
</gene>
<evidence type="ECO:0000313" key="2">
    <source>
        <dbReference type="EMBL" id="QDV88058.1"/>
    </source>
</evidence>
<dbReference type="InterPro" id="IPR029063">
    <property type="entry name" value="SAM-dependent_MTases_sf"/>
</dbReference>
<dbReference type="Proteomes" id="UP000318081">
    <property type="component" value="Chromosome"/>
</dbReference>
<dbReference type="SUPFAM" id="SSF53335">
    <property type="entry name" value="S-adenosyl-L-methionine-dependent methyltransferases"/>
    <property type="match status" value="1"/>
</dbReference>
<dbReference type="GO" id="GO:0032259">
    <property type="term" value="P:methylation"/>
    <property type="evidence" value="ECO:0007669"/>
    <property type="project" value="UniProtKB-KW"/>
</dbReference>
<dbReference type="RefSeq" id="WP_145220089.1">
    <property type="nucleotide sequence ID" value="NZ_CP036432.1"/>
</dbReference>
<sequence length="234" mass="26775">MNDSSSPDIIRHVAAGQLCCDPIWEAAYKRFETPEQEIAKFIKRLRRFGFETLKRDCRIVEIFCGRGNGLVALERMGFRNLEGVDLSDSLLEEYRGPAQLHLADCLDLPLDANHYDVVIVQGGLHHLPDMPTDLDRALAGVHRILKPSGKFYVIEPWKTPFLVFAHAVTELSLMRTLYAKGDALAIMTERERVTYEQWLGMPDVIRETFQRHFEIESWKTTWGKLAAIAAPRVH</sequence>
<keyword evidence="2" id="KW-0808">Transferase</keyword>
<dbReference type="EMBL" id="CP036432">
    <property type="protein sequence ID" value="QDV88058.1"/>
    <property type="molecule type" value="Genomic_DNA"/>
</dbReference>
<evidence type="ECO:0000259" key="1">
    <source>
        <dbReference type="Pfam" id="PF08241"/>
    </source>
</evidence>
<dbReference type="Pfam" id="PF08241">
    <property type="entry name" value="Methyltransf_11"/>
    <property type="match status" value="1"/>
</dbReference>
<keyword evidence="3" id="KW-1185">Reference proteome</keyword>
<keyword evidence="2" id="KW-0489">Methyltransferase</keyword>
<dbReference type="InterPro" id="IPR013216">
    <property type="entry name" value="Methyltransf_11"/>
</dbReference>
<reference evidence="2 3" key="1">
    <citation type="submission" date="2019-02" db="EMBL/GenBank/DDBJ databases">
        <title>Deep-cultivation of Planctomycetes and their phenomic and genomic characterization uncovers novel biology.</title>
        <authorList>
            <person name="Wiegand S."/>
            <person name="Jogler M."/>
            <person name="Boedeker C."/>
            <person name="Pinto D."/>
            <person name="Vollmers J."/>
            <person name="Rivas-Marin E."/>
            <person name="Kohn T."/>
            <person name="Peeters S.H."/>
            <person name="Heuer A."/>
            <person name="Rast P."/>
            <person name="Oberbeckmann S."/>
            <person name="Bunk B."/>
            <person name="Jeske O."/>
            <person name="Meyerdierks A."/>
            <person name="Storesund J.E."/>
            <person name="Kallscheuer N."/>
            <person name="Luecker S."/>
            <person name="Lage O.M."/>
            <person name="Pohl T."/>
            <person name="Merkel B.J."/>
            <person name="Hornburger P."/>
            <person name="Mueller R.-W."/>
            <person name="Bruemmer F."/>
            <person name="Labrenz M."/>
            <person name="Spormann A.M."/>
            <person name="Op den Camp H."/>
            <person name="Overmann J."/>
            <person name="Amann R."/>
            <person name="Jetten M.S.M."/>
            <person name="Mascher T."/>
            <person name="Medema M.H."/>
            <person name="Devos D.P."/>
            <person name="Kaster A.-K."/>
            <person name="Ovreas L."/>
            <person name="Rohde M."/>
            <person name="Galperin M.Y."/>
            <person name="Jogler C."/>
        </authorList>
    </citation>
    <scope>NUCLEOTIDE SEQUENCE [LARGE SCALE GENOMIC DNA]</scope>
    <source>
        <strain evidence="2 3">TBK1r</strain>
    </source>
</reference>
<name>A0ABX5Y1A3_9BACT</name>
<dbReference type="Gene3D" id="3.40.50.150">
    <property type="entry name" value="Vaccinia Virus protein VP39"/>
    <property type="match status" value="1"/>
</dbReference>
<organism evidence="2 3">
    <name type="scientific">Stieleria magnilauensis</name>
    <dbReference type="NCBI Taxonomy" id="2527963"/>
    <lineage>
        <taxon>Bacteria</taxon>
        <taxon>Pseudomonadati</taxon>
        <taxon>Planctomycetota</taxon>
        <taxon>Planctomycetia</taxon>
        <taxon>Pirellulales</taxon>
        <taxon>Pirellulaceae</taxon>
        <taxon>Stieleria</taxon>
    </lineage>
</organism>
<dbReference type="EC" id="2.1.1.163" evidence="2"/>
<accession>A0ABX5Y1A3</accession>
<feature type="domain" description="Methyltransferase type 11" evidence="1">
    <location>
        <begin position="62"/>
        <end position="153"/>
    </location>
</feature>
<protein>
    <submittedName>
        <fullName evidence="2">Demethylmenaquinone methyltransferase</fullName>
        <ecNumber evidence="2">2.1.1.163</ecNumber>
    </submittedName>
</protein>
<dbReference type="GO" id="GO:0043770">
    <property type="term" value="F:demethylmenaquinone methyltransferase activity"/>
    <property type="evidence" value="ECO:0007669"/>
    <property type="project" value="UniProtKB-EC"/>
</dbReference>